<name>A0AB33JWL8_9ACTN</name>
<gene>
    <name evidence="1" type="ORF">KCMC57_12930</name>
</gene>
<dbReference type="PANTHER" id="PTHR38479:SF2">
    <property type="entry name" value="WINGED HELIX DNA-BINDING DOMAIN-CONTAINING PROTEIN"/>
    <property type="match status" value="1"/>
</dbReference>
<evidence type="ECO:0000313" key="1">
    <source>
        <dbReference type="EMBL" id="BFP44925.1"/>
    </source>
</evidence>
<accession>A0AB33JWL8</accession>
<protein>
    <submittedName>
        <fullName evidence="1">Winged helix DNA-binding domain-containing protein</fullName>
    </submittedName>
</protein>
<dbReference type="Pfam" id="PF06224">
    <property type="entry name" value="AlkZ-like"/>
    <property type="match status" value="1"/>
</dbReference>
<keyword evidence="1" id="KW-0238">DNA-binding</keyword>
<proteinExistence type="predicted"/>
<dbReference type="InterPro" id="IPR009351">
    <property type="entry name" value="AlkZ-like"/>
</dbReference>
<dbReference type="AlphaFoldDB" id="A0AB33JWL8"/>
<reference evidence="1" key="1">
    <citation type="submission" date="2024-07" db="EMBL/GenBank/DDBJ databases">
        <title>Complete genome sequences of cellulolytic bacteria, Kitasatospora sp. CMC57 and Streptomyces sp. CMC78, isolated from Japanese agricultural soil.</title>
        <authorList>
            <person name="Hashimoto T."/>
            <person name="Ito M."/>
            <person name="Iwamoto M."/>
            <person name="Fukahori D."/>
            <person name="Shoda T."/>
            <person name="Sakoda M."/>
            <person name="Morohoshi T."/>
            <person name="Mitsuboshi M."/>
            <person name="Nishizawa T."/>
        </authorList>
    </citation>
    <scope>NUCLEOTIDE SEQUENCE</scope>
    <source>
        <strain evidence="1">CMC57</strain>
    </source>
</reference>
<dbReference type="GO" id="GO:0003677">
    <property type="term" value="F:DNA binding"/>
    <property type="evidence" value="ECO:0007669"/>
    <property type="project" value="UniProtKB-KW"/>
</dbReference>
<dbReference type="EMBL" id="AP035881">
    <property type="protein sequence ID" value="BFP44925.1"/>
    <property type="molecule type" value="Genomic_DNA"/>
</dbReference>
<dbReference type="RefSeq" id="WP_407987486.1">
    <property type="nucleotide sequence ID" value="NZ_AP035881.2"/>
</dbReference>
<organism evidence="1">
    <name type="scientific">Kitasatospora sp. CMC57</name>
    <dbReference type="NCBI Taxonomy" id="3231513"/>
    <lineage>
        <taxon>Bacteria</taxon>
        <taxon>Bacillati</taxon>
        <taxon>Actinomycetota</taxon>
        <taxon>Actinomycetes</taxon>
        <taxon>Kitasatosporales</taxon>
        <taxon>Streptomycetaceae</taxon>
        <taxon>Kitasatospora</taxon>
    </lineage>
</organism>
<dbReference type="PANTHER" id="PTHR38479">
    <property type="entry name" value="LMO0824 PROTEIN"/>
    <property type="match status" value="1"/>
</dbReference>
<sequence>MIDDDRLLRWRMHSQFGRRADSVAAIAGRAPGIQAQDAGAARLGLRARGLGEAAAVQRAYEAGEVVSSWLMRGTLHLVPTGELRPLLALFGARNVAAGARRRRELGLTAEVCERALAVLPEVLTEPLSRAALVARLNAHGVGIEPTGQAPAHLMAYAAGLGVLCRGAEPAPRQPGYRLLPPGEEADPAEVAARLAARYVAAFGPAGPADFAAWSGLTLAVGRRAFAGLPEIAAGLFAVGEPPGEGEPLVRLLGAYDNHLLGYRDRSLMLDQRYAKRINAGGGVVRPALVVDGRVLGSWRREDGRVVVEPFEALPQKLWEAEAAAVESFVQG</sequence>